<evidence type="ECO:0000256" key="7">
    <source>
        <dbReference type="ARBA" id="ARBA00022526"/>
    </source>
</evidence>
<evidence type="ECO:0000256" key="13">
    <source>
        <dbReference type="ARBA" id="ARBA00041398"/>
    </source>
</evidence>
<evidence type="ECO:0000259" key="16">
    <source>
        <dbReference type="Pfam" id="PF02878"/>
    </source>
</evidence>
<dbReference type="Pfam" id="PF02878">
    <property type="entry name" value="PGM_PMM_I"/>
    <property type="match status" value="1"/>
</dbReference>
<dbReference type="EMBL" id="FOGT01000003">
    <property type="protein sequence ID" value="SER76095.1"/>
    <property type="molecule type" value="Genomic_DNA"/>
</dbReference>
<evidence type="ECO:0000259" key="15">
    <source>
        <dbReference type="Pfam" id="PF00408"/>
    </source>
</evidence>
<dbReference type="Pfam" id="PF02880">
    <property type="entry name" value="PGM_PMM_III"/>
    <property type="match status" value="1"/>
</dbReference>
<dbReference type="PANTHER" id="PTHR45745">
    <property type="entry name" value="PHOSPHOMANNOMUTASE 45A"/>
    <property type="match status" value="1"/>
</dbReference>
<dbReference type="Proteomes" id="UP000198571">
    <property type="component" value="Unassembled WGS sequence"/>
</dbReference>
<dbReference type="EC" id="5.4.2.2" evidence="6"/>
<evidence type="ECO:0000256" key="8">
    <source>
        <dbReference type="ARBA" id="ARBA00022553"/>
    </source>
</evidence>
<gene>
    <name evidence="19" type="ORF">SAMN05518684_103330</name>
</gene>
<evidence type="ECO:0000256" key="1">
    <source>
        <dbReference type="ARBA" id="ARBA00000443"/>
    </source>
</evidence>
<dbReference type="GO" id="GO:0004614">
    <property type="term" value="F:phosphoglucomutase activity"/>
    <property type="evidence" value="ECO:0007669"/>
    <property type="project" value="UniProtKB-EC"/>
</dbReference>
<evidence type="ECO:0000256" key="5">
    <source>
        <dbReference type="ARBA" id="ARBA00010231"/>
    </source>
</evidence>
<dbReference type="CDD" id="cd05799">
    <property type="entry name" value="PGM2"/>
    <property type="match status" value="1"/>
</dbReference>
<dbReference type="PANTHER" id="PTHR45745:SF1">
    <property type="entry name" value="PHOSPHOGLUCOMUTASE 2B-RELATED"/>
    <property type="match status" value="1"/>
</dbReference>
<evidence type="ECO:0000259" key="18">
    <source>
        <dbReference type="Pfam" id="PF02880"/>
    </source>
</evidence>
<dbReference type="InterPro" id="IPR005846">
    <property type="entry name" value="A-D-PHexomutase_a/b/a-III"/>
</dbReference>
<dbReference type="GO" id="GO:0008973">
    <property type="term" value="F:phosphopentomutase activity"/>
    <property type="evidence" value="ECO:0007669"/>
    <property type="project" value="TreeGrafter"/>
</dbReference>
<keyword evidence="10" id="KW-0460">Magnesium</keyword>
<evidence type="ECO:0000256" key="9">
    <source>
        <dbReference type="ARBA" id="ARBA00022723"/>
    </source>
</evidence>
<proteinExistence type="inferred from homology"/>
<comment type="catalytic activity">
    <reaction evidence="1">
        <text>alpha-D-glucose 1-phosphate = alpha-D-glucose 6-phosphate</text>
        <dbReference type="Rhea" id="RHEA:23536"/>
        <dbReference type="ChEBI" id="CHEBI:58225"/>
        <dbReference type="ChEBI" id="CHEBI:58601"/>
        <dbReference type="EC" id="5.4.2.2"/>
    </reaction>
</comment>
<evidence type="ECO:0000259" key="17">
    <source>
        <dbReference type="Pfam" id="PF02879"/>
    </source>
</evidence>
<evidence type="ECO:0000256" key="12">
    <source>
        <dbReference type="ARBA" id="ARBA00039995"/>
    </source>
</evidence>
<dbReference type="SUPFAM" id="SSF53738">
    <property type="entry name" value="Phosphoglucomutase, first 3 domains"/>
    <property type="match status" value="3"/>
</dbReference>
<evidence type="ECO:0000256" key="3">
    <source>
        <dbReference type="ARBA" id="ARBA00005164"/>
    </source>
</evidence>
<evidence type="ECO:0000256" key="14">
    <source>
        <dbReference type="ARBA" id="ARBA00041467"/>
    </source>
</evidence>
<evidence type="ECO:0000313" key="20">
    <source>
        <dbReference type="Proteomes" id="UP000198571"/>
    </source>
</evidence>
<keyword evidence="7" id="KW-0119">Carbohydrate metabolism</keyword>
<dbReference type="Gene3D" id="3.40.120.10">
    <property type="entry name" value="Alpha-D-Glucose-1,6-Bisphosphate, subunit A, domain 3"/>
    <property type="match status" value="3"/>
</dbReference>
<organism evidence="19 20">
    <name type="scientific">Salipaludibacillus aurantiacus</name>
    <dbReference type="NCBI Taxonomy" id="1601833"/>
    <lineage>
        <taxon>Bacteria</taxon>
        <taxon>Bacillati</taxon>
        <taxon>Bacillota</taxon>
        <taxon>Bacilli</taxon>
        <taxon>Bacillales</taxon>
        <taxon>Bacillaceae</taxon>
    </lineage>
</organism>
<evidence type="ECO:0000313" key="19">
    <source>
        <dbReference type="EMBL" id="SER76095.1"/>
    </source>
</evidence>
<keyword evidence="20" id="KW-1185">Reference proteome</keyword>
<name>A0A1H9RUJ9_9BACI</name>
<feature type="domain" description="Alpha-D-phosphohexomutase alpha/beta/alpha" evidence="17">
    <location>
        <begin position="226"/>
        <end position="317"/>
    </location>
</feature>
<accession>A0A1H9RUJ9</accession>
<dbReference type="InterPro" id="IPR005841">
    <property type="entry name" value="Alpha-D-phosphohexomutase_SF"/>
</dbReference>
<dbReference type="PRINTS" id="PR00509">
    <property type="entry name" value="PGMPMM"/>
</dbReference>
<dbReference type="RefSeq" id="WP_093048414.1">
    <property type="nucleotide sequence ID" value="NZ_FOGT01000003.1"/>
</dbReference>
<dbReference type="Pfam" id="PF00408">
    <property type="entry name" value="PGM_PMM_IV"/>
    <property type="match status" value="1"/>
</dbReference>
<dbReference type="InterPro" id="IPR036900">
    <property type="entry name" value="A-D-PHexomutase_C_sf"/>
</dbReference>
<feature type="domain" description="Alpha-D-phosphohexomutase alpha/beta/alpha" evidence="16">
    <location>
        <begin position="43"/>
        <end position="180"/>
    </location>
</feature>
<comment type="pathway">
    <text evidence="4">Lipid metabolism.</text>
</comment>
<dbReference type="GO" id="GO:0006166">
    <property type="term" value="P:purine ribonucleoside salvage"/>
    <property type="evidence" value="ECO:0007669"/>
    <property type="project" value="TreeGrafter"/>
</dbReference>
<dbReference type="OrthoDB" id="9806956at2"/>
<dbReference type="Gene3D" id="3.30.310.50">
    <property type="entry name" value="Alpha-D-phosphohexomutase, C-terminal domain"/>
    <property type="match status" value="1"/>
</dbReference>
<keyword evidence="11" id="KW-0413">Isomerase</keyword>
<evidence type="ECO:0000256" key="2">
    <source>
        <dbReference type="ARBA" id="ARBA00001946"/>
    </source>
</evidence>
<sequence>MDWKQQYEKWKSKTGLDKNIKEELLQFEDDEKSLEDCFYKNLEFGTGGMRGEIGPGTNRMNIYTIRKAAQGLAQFIKNAGQEAADKGIVIAHDNRRMSKEFALEAACTFGANGVKTYLFKELRPTPELSFAVRELNTHSGAMITASHNPPEYNGFKVYGEDGGQLVPEEADRLIAMVDAVEDELDVKTEDAEKLEQQGLLEWVLEDIDARYQAQLETVLIDKELIRQTGDELSIVFTPLHGTAQEPMTRAFEKAGFTNVNVVEQQAIPDTEFSTVKSPNPEEREAFELAINLGEETGADVLIAMDPDADRVGLAVKNNEGKYQVLSGNQTGALMLDYLLKKKKEKGLIPSNGVVIKTVVTSEIGRTIAESFGVKTLDVLTGFKFIGEKIRQFEESGEYTFLFGYEESFGYLIEPFARDKDAIQAGLLAAEMCAYYKQEGMTLYEGLISLFDTYGYYYEDLASFVFKGKEGAEKIQRIMSEFRNDISNGNLSEGVYAVEDYKTSVRHLISSGDTETIDLPQSNVLKILLEDGSWYCLRPSGTEPKIKCYFGVKEDSADLVHKRIDEIKQNVLEKVNNI</sequence>
<reference evidence="20" key="1">
    <citation type="submission" date="2016-10" db="EMBL/GenBank/DDBJ databases">
        <authorList>
            <person name="Varghese N."/>
            <person name="Submissions S."/>
        </authorList>
    </citation>
    <scope>NUCLEOTIDE SEQUENCE [LARGE SCALE GENOMIC DNA]</scope>
    <source>
        <strain evidence="20">S9</strain>
    </source>
</reference>
<feature type="domain" description="Alpha-D-phosphohexomutase alpha/beta/alpha" evidence="18">
    <location>
        <begin position="327"/>
        <end position="448"/>
    </location>
</feature>
<dbReference type="InterPro" id="IPR005844">
    <property type="entry name" value="A-D-PHexomutase_a/b/a-I"/>
</dbReference>
<comment type="similarity">
    <text evidence="5">Belongs to the phosphohexose mutase family.</text>
</comment>
<keyword evidence="7" id="KW-0313">Glucose metabolism</keyword>
<keyword evidence="9" id="KW-0479">Metal-binding</keyword>
<dbReference type="InterPro" id="IPR005845">
    <property type="entry name" value="A-D-PHexomutase_a/b/a-II"/>
</dbReference>
<dbReference type="AlphaFoldDB" id="A0A1H9RUJ9"/>
<feature type="domain" description="Alpha-D-phosphohexomutase C-terminal" evidence="15">
    <location>
        <begin position="503"/>
        <end position="555"/>
    </location>
</feature>
<dbReference type="InterPro" id="IPR016055">
    <property type="entry name" value="A-D-PHexomutase_a/b/a-I/II/III"/>
</dbReference>
<dbReference type="GO" id="GO:0006006">
    <property type="term" value="P:glucose metabolic process"/>
    <property type="evidence" value="ECO:0007669"/>
    <property type="project" value="UniProtKB-KW"/>
</dbReference>
<dbReference type="GO" id="GO:0046872">
    <property type="term" value="F:metal ion binding"/>
    <property type="evidence" value="ECO:0007669"/>
    <property type="project" value="UniProtKB-KW"/>
</dbReference>
<evidence type="ECO:0000256" key="6">
    <source>
        <dbReference type="ARBA" id="ARBA00012728"/>
    </source>
</evidence>
<dbReference type="InterPro" id="IPR005843">
    <property type="entry name" value="A-D-PHexomutase_C"/>
</dbReference>
<dbReference type="SUPFAM" id="SSF55957">
    <property type="entry name" value="Phosphoglucomutase, C-terminal domain"/>
    <property type="match status" value="1"/>
</dbReference>
<comment type="pathway">
    <text evidence="3">Glycolipid metabolism; diglucosyl-diacylglycerol biosynthesis.</text>
</comment>
<evidence type="ECO:0000256" key="4">
    <source>
        <dbReference type="ARBA" id="ARBA00005189"/>
    </source>
</evidence>
<protein>
    <recommendedName>
        <fullName evidence="12">Phosphoglucomutase</fullName>
        <ecNumber evidence="6">5.4.2.2</ecNumber>
    </recommendedName>
    <alternativeName>
        <fullName evidence="14">Alpha-phosphoglucomutase</fullName>
    </alternativeName>
    <alternativeName>
        <fullName evidence="13">Glucose phosphomutase</fullName>
    </alternativeName>
</protein>
<keyword evidence="8" id="KW-0597">Phosphoprotein</keyword>
<dbReference type="Pfam" id="PF02879">
    <property type="entry name" value="PGM_PMM_II"/>
    <property type="match status" value="1"/>
</dbReference>
<evidence type="ECO:0000256" key="10">
    <source>
        <dbReference type="ARBA" id="ARBA00022842"/>
    </source>
</evidence>
<dbReference type="STRING" id="1601833.SAMN05518684_103330"/>
<evidence type="ECO:0000256" key="11">
    <source>
        <dbReference type="ARBA" id="ARBA00023235"/>
    </source>
</evidence>
<comment type="cofactor">
    <cofactor evidence="2">
        <name>Mg(2+)</name>
        <dbReference type="ChEBI" id="CHEBI:18420"/>
    </cofactor>
</comment>